<sequence>EPGARRPARVLGLRARAPAGRALLQRVRDAARLRGRPARRAVPGAGSRAEGQEAVPRRPARRRRGRAPPGRGRAHPGLPARGRRPLDGPPVAGLRRPRHARRGPPPDPRPRRGGGRRPGGPGHRQAARRAARAQRPAPAPAARARPRGVDPHRGDRPAPGLDRLPRL</sequence>
<organism evidence="2">
    <name type="scientific">uncultured Solirubrobacteraceae bacterium</name>
    <dbReference type="NCBI Taxonomy" id="1162706"/>
    <lineage>
        <taxon>Bacteria</taxon>
        <taxon>Bacillati</taxon>
        <taxon>Actinomycetota</taxon>
        <taxon>Thermoleophilia</taxon>
        <taxon>Solirubrobacterales</taxon>
        <taxon>Solirubrobacteraceae</taxon>
        <taxon>environmental samples</taxon>
    </lineage>
</organism>
<feature type="compositionally biased region" description="Basic and acidic residues" evidence="1">
    <location>
        <begin position="147"/>
        <end position="156"/>
    </location>
</feature>
<name>A0A6J4TN91_9ACTN</name>
<accession>A0A6J4TN91</accession>
<feature type="non-terminal residue" evidence="2">
    <location>
        <position position="1"/>
    </location>
</feature>
<gene>
    <name evidence="2" type="ORF">AVDCRST_MAG13-3766</name>
</gene>
<feature type="compositionally biased region" description="Low complexity" evidence="1">
    <location>
        <begin position="67"/>
        <end position="80"/>
    </location>
</feature>
<evidence type="ECO:0000313" key="2">
    <source>
        <dbReference type="EMBL" id="CAA9526267.1"/>
    </source>
</evidence>
<feature type="non-terminal residue" evidence="2">
    <location>
        <position position="167"/>
    </location>
</feature>
<dbReference type="AlphaFoldDB" id="A0A6J4TN91"/>
<feature type="region of interest" description="Disordered" evidence="1">
    <location>
        <begin position="28"/>
        <end position="167"/>
    </location>
</feature>
<feature type="compositionally biased region" description="Low complexity" evidence="1">
    <location>
        <begin position="40"/>
        <end position="49"/>
    </location>
</feature>
<proteinExistence type="predicted"/>
<evidence type="ECO:0000256" key="1">
    <source>
        <dbReference type="SAM" id="MobiDB-lite"/>
    </source>
</evidence>
<protein>
    <submittedName>
        <fullName evidence="2">Uncharacterized protein</fullName>
    </submittedName>
</protein>
<reference evidence="2" key="1">
    <citation type="submission" date="2020-02" db="EMBL/GenBank/DDBJ databases">
        <authorList>
            <person name="Meier V. D."/>
        </authorList>
    </citation>
    <scope>NUCLEOTIDE SEQUENCE</scope>
    <source>
        <strain evidence="2">AVDCRST_MAG13</strain>
    </source>
</reference>
<dbReference type="EMBL" id="CADCVO010000582">
    <property type="protein sequence ID" value="CAA9526267.1"/>
    <property type="molecule type" value="Genomic_DNA"/>
</dbReference>
<feature type="compositionally biased region" description="Low complexity" evidence="1">
    <location>
        <begin position="133"/>
        <end position="143"/>
    </location>
</feature>